<dbReference type="SMART" id="SM00852">
    <property type="entry name" value="MoCF_biosynth"/>
    <property type="match status" value="1"/>
</dbReference>
<keyword evidence="8" id="KW-1185">Reference proteome</keyword>
<dbReference type="PANTHER" id="PTHR10192:SF5">
    <property type="entry name" value="GEPHYRIN"/>
    <property type="match status" value="1"/>
</dbReference>
<comment type="catalytic activity">
    <reaction evidence="4">
        <text>adenylyl-molybdopterin + molybdate = Mo-molybdopterin + AMP + H(+)</text>
        <dbReference type="Rhea" id="RHEA:35047"/>
        <dbReference type="ChEBI" id="CHEBI:15378"/>
        <dbReference type="ChEBI" id="CHEBI:36264"/>
        <dbReference type="ChEBI" id="CHEBI:62727"/>
        <dbReference type="ChEBI" id="CHEBI:71302"/>
        <dbReference type="ChEBI" id="CHEBI:456215"/>
        <dbReference type="EC" id="2.10.1.1"/>
    </reaction>
</comment>
<dbReference type="EC" id="2.10.1.1" evidence="5"/>
<accession>A0ABU2B056</accession>
<dbReference type="InterPro" id="IPR036688">
    <property type="entry name" value="MoeA_C_domain_IV_sf"/>
</dbReference>
<evidence type="ECO:0000256" key="5">
    <source>
        <dbReference type="RuleBase" id="RU365090"/>
    </source>
</evidence>
<dbReference type="Gene3D" id="2.40.340.10">
    <property type="entry name" value="MoeA, C-terminal, domain IV"/>
    <property type="match status" value="1"/>
</dbReference>
<keyword evidence="5" id="KW-0501">Molybdenum cofactor biosynthesis</keyword>
<dbReference type="InterPro" id="IPR005110">
    <property type="entry name" value="MoeA_linker/N"/>
</dbReference>
<protein>
    <recommendedName>
        <fullName evidence="5">Molybdopterin molybdenumtransferase</fullName>
        <ecNumber evidence="5">2.10.1.1</ecNumber>
    </recommendedName>
</protein>
<gene>
    <name evidence="7" type="ORF">J2S62_001245</name>
</gene>
<keyword evidence="5 7" id="KW-0808">Transferase</keyword>
<dbReference type="NCBIfam" id="NF045515">
    <property type="entry name" value="Glp_gephyrin"/>
    <property type="match status" value="1"/>
</dbReference>
<evidence type="ECO:0000256" key="2">
    <source>
        <dbReference type="ARBA" id="ARBA00010763"/>
    </source>
</evidence>
<dbReference type="InterPro" id="IPR036135">
    <property type="entry name" value="MoeA_linker/N_sf"/>
</dbReference>
<evidence type="ECO:0000256" key="4">
    <source>
        <dbReference type="ARBA" id="ARBA00047317"/>
    </source>
</evidence>
<comment type="cofactor">
    <cofactor evidence="5">
        <name>Mg(2+)</name>
        <dbReference type="ChEBI" id="CHEBI:18420"/>
    </cofactor>
</comment>
<comment type="pathway">
    <text evidence="5">Cofactor biosynthesis; molybdopterin biosynthesis.</text>
</comment>
<dbReference type="Proteomes" id="UP001183794">
    <property type="component" value="Unassembled WGS sequence"/>
</dbReference>
<dbReference type="InterPro" id="IPR038987">
    <property type="entry name" value="MoeA-like"/>
</dbReference>
<proteinExistence type="inferred from homology"/>
<organism evidence="7 8">
    <name type="scientific">Enteractinococcus fodinae</name>
    <dbReference type="NCBI Taxonomy" id="684663"/>
    <lineage>
        <taxon>Bacteria</taxon>
        <taxon>Bacillati</taxon>
        <taxon>Actinomycetota</taxon>
        <taxon>Actinomycetes</taxon>
        <taxon>Micrococcales</taxon>
        <taxon>Micrococcaceae</taxon>
    </lineage>
</organism>
<dbReference type="InterPro" id="IPR036425">
    <property type="entry name" value="MoaB/Mog-like_dom_sf"/>
</dbReference>
<comment type="function">
    <text evidence="1 5">Catalyzes the insertion of molybdate into adenylated molybdopterin with the concomitant release of AMP.</text>
</comment>
<evidence type="ECO:0000313" key="8">
    <source>
        <dbReference type="Proteomes" id="UP001183794"/>
    </source>
</evidence>
<evidence type="ECO:0000259" key="6">
    <source>
        <dbReference type="SMART" id="SM00852"/>
    </source>
</evidence>
<dbReference type="CDD" id="cd00887">
    <property type="entry name" value="MoeA"/>
    <property type="match status" value="1"/>
</dbReference>
<dbReference type="Gene3D" id="3.90.105.10">
    <property type="entry name" value="Molybdopterin biosynthesis moea protein, domain 2"/>
    <property type="match status" value="1"/>
</dbReference>
<keyword evidence="5" id="KW-0479">Metal-binding</keyword>
<evidence type="ECO:0000256" key="1">
    <source>
        <dbReference type="ARBA" id="ARBA00002901"/>
    </source>
</evidence>
<dbReference type="PANTHER" id="PTHR10192">
    <property type="entry name" value="MOLYBDOPTERIN BIOSYNTHESIS PROTEIN"/>
    <property type="match status" value="1"/>
</dbReference>
<dbReference type="NCBIfam" id="TIGR00177">
    <property type="entry name" value="molyb_syn"/>
    <property type="match status" value="1"/>
</dbReference>
<comment type="caution">
    <text evidence="7">The sequence shown here is derived from an EMBL/GenBank/DDBJ whole genome shotgun (WGS) entry which is preliminary data.</text>
</comment>
<evidence type="ECO:0000256" key="3">
    <source>
        <dbReference type="ARBA" id="ARBA00022505"/>
    </source>
</evidence>
<dbReference type="Pfam" id="PF03453">
    <property type="entry name" value="MoeA_N"/>
    <property type="match status" value="1"/>
</dbReference>
<comment type="similarity">
    <text evidence="2 5">Belongs to the MoeA family.</text>
</comment>
<name>A0ABU2B056_9MICC</name>
<sequence>MMITQEAHLSRILHLVSPLPVTEVPLSEALGQTLAANVTATVDLPPWDAAAMDGYAVSLKDFAPGTLPVTKTIAAGHKQPESIGPGEVAAIMTGAPVPQGADTVIPLEKFHSPTQDLPDEITFEDVPQAGLNIRRRAEDTRAGEIVAPAGTWLRPNHIGAIAAAGTDTVFIARQPKVAVISTGNELVAPGTPLEHGQIPDSNAPLVAATLRKRGAEPTHQVRVRDSAESLEHTIAQLEHTVDAIILTGGASVGAHDISNYVLSAWQHEDPDQAITFTNVNIRPGRPQGFGLSPAGTPVWSLPGNPVAVLVSLHLFVIPGLAKMQRQAPHPRKHTVVVNDDLHTPRELNYYVLASVDDDDRATPLPSNSHLAVKMAQATGLLHIPPTVDHIPAEHPVECLTL</sequence>
<dbReference type="GO" id="GO:0061599">
    <property type="term" value="F:molybdopterin molybdotransferase activity"/>
    <property type="evidence" value="ECO:0007669"/>
    <property type="project" value="UniProtKB-EC"/>
</dbReference>
<reference evidence="7 8" key="1">
    <citation type="submission" date="2023-07" db="EMBL/GenBank/DDBJ databases">
        <title>Sequencing the genomes of 1000 actinobacteria strains.</title>
        <authorList>
            <person name="Klenk H.-P."/>
        </authorList>
    </citation>
    <scope>NUCLEOTIDE SEQUENCE [LARGE SCALE GENOMIC DNA]</scope>
    <source>
        <strain evidence="7 8">DSM 22966</strain>
    </source>
</reference>
<feature type="domain" description="MoaB/Mog" evidence="6">
    <location>
        <begin position="178"/>
        <end position="322"/>
    </location>
</feature>
<dbReference type="SUPFAM" id="SSF53218">
    <property type="entry name" value="Molybdenum cofactor biosynthesis proteins"/>
    <property type="match status" value="1"/>
</dbReference>
<dbReference type="EMBL" id="JAVDYJ010000001">
    <property type="protein sequence ID" value="MDR7346988.1"/>
    <property type="molecule type" value="Genomic_DNA"/>
</dbReference>
<dbReference type="Gene3D" id="3.40.980.10">
    <property type="entry name" value="MoaB/Mog-like domain"/>
    <property type="match status" value="1"/>
</dbReference>
<keyword evidence="5" id="KW-0460">Magnesium</keyword>
<dbReference type="Pfam" id="PF00994">
    <property type="entry name" value="MoCF_biosynth"/>
    <property type="match status" value="1"/>
</dbReference>
<keyword evidence="3 5" id="KW-0500">Molybdenum</keyword>
<dbReference type="SUPFAM" id="SSF63882">
    <property type="entry name" value="MoeA N-terminal region -like"/>
    <property type="match status" value="1"/>
</dbReference>
<evidence type="ECO:0000313" key="7">
    <source>
        <dbReference type="EMBL" id="MDR7346988.1"/>
    </source>
</evidence>
<dbReference type="SUPFAM" id="SSF63867">
    <property type="entry name" value="MoeA C-terminal domain-like"/>
    <property type="match status" value="1"/>
</dbReference>
<dbReference type="InterPro" id="IPR001453">
    <property type="entry name" value="MoaB/Mog_dom"/>
</dbReference>
<dbReference type="Gene3D" id="2.170.190.11">
    <property type="entry name" value="Molybdopterin biosynthesis moea protein, domain 3"/>
    <property type="match status" value="1"/>
</dbReference>